<evidence type="ECO:0000313" key="5">
    <source>
        <dbReference type="Proteomes" id="UP000191500"/>
    </source>
</evidence>
<name>A0A1V6UV61_9EURO</name>
<evidence type="ECO:0000313" key="4">
    <source>
        <dbReference type="EMBL" id="OQE42119.1"/>
    </source>
</evidence>
<feature type="region of interest" description="Disordered" evidence="1">
    <location>
        <begin position="235"/>
        <end position="261"/>
    </location>
</feature>
<dbReference type="EMBL" id="MDDG01000004">
    <property type="protein sequence ID" value="OQE42119.1"/>
    <property type="molecule type" value="Genomic_DNA"/>
</dbReference>
<comment type="caution">
    <text evidence="4">The sequence shown here is derived from an EMBL/GenBank/DDBJ whole genome shotgun (WGS) entry which is preliminary data.</text>
</comment>
<gene>
    <name evidence="4" type="ORF">PENCOP_c004G08054</name>
</gene>
<evidence type="ECO:0000256" key="3">
    <source>
        <dbReference type="SAM" id="SignalP"/>
    </source>
</evidence>
<dbReference type="AlphaFoldDB" id="A0A1V6UV61"/>
<keyword evidence="2" id="KW-1133">Transmembrane helix</keyword>
<reference evidence="5" key="1">
    <citation type="journal article" date="2017" name="Nat. Microbiol.">
        <title>Global analysis of biosynthetic gene clusters reveals vast potential of secondary metabolite production in Penicillium species.</title>
        <authorList>
            <person name="Nielsen J.C."/>
            <person name="Grijseels S."/>
            <person name="Prigent S."/>
            <person name="Ji B."/>
            <person name="Dainat J."/>
            <person name="Nielsen K.F."/>
            <person name="Frisvad J.C."/>
            <person name="Workman M."/>
            <person name="Nielsen J."/>
        </authorList>
    </citation>
    <scope>NUCLEOTIDE SEQUENCE [LARGE SCALE GENOMIC DNA]</scope>
    <source>
        <strain evidence="5">IBT 31321</strain>
    </source>
</reference>
<feature type="signal peptide" evidence="3">
    <location>
        <begin position="1"/>
        <end position="18"/>
    </location>
</feature>
<proteinExistence type="predicted"/>
<sequence>MIPHILLHLSIFAYLVIAEKRCYYPSGNLAVDDVPCFSRDTDSPCCSKDSICLSNGLCYGMAQPFALSRGSCTNKDWPIEGGCDDKCSKATALRNGGCALPLFRVEDKKSYYCANSIIVSPSNELACYAGAPFTLDPAELVLDKALLANYTSSDTSSNSTSTSNTTACPTTSSSANKDGKGSNDLAIGAGVGIPLGVLLLTALGWAFFERRKRLSAQAMVAGLQSQAAVTYRETQGQTSVYSPPSELSTQKPPQELATTST</sequence>
<accession>A0A1V6UV61</accession>
<feature type="region of interest" description="Disordered" evidence="1">
    <location>
        <begin position="152"/>
        <end position="179"/>
    </location>
</feature>
<protein>
    <recommendedName>
        <fullName evidence="6">Mid2 domain-containing protein</fullName>
    </recommendedName>
</protein>
<keyword evidence="5" id="KW-1185">Reference proteome</keyword>
<keyword evidence="2" id="KW-0812">Transmembrane</keyword>
<feature type="chain" id="PRO_5012257991" description="Mid2 domain-containing protein" evidence="3">
    <location>
        <begin position="19"/>
        <end position="261"/>
    </location>
</feature>
<keyword evidence="2" id="KW-0472">Membrane</keyword>
<evidence type="ECO:0000256" key="1">
    <source>
        <dbReference type="SAM" id="MobiDB-lite"/>
    </source>
</evidence>
<feature type="transmembrane region" description="Helical" evidence="2">
    <location>
        <begin position="185"/>
        <end position="208"/>
    </location>
</feature>
<keyword evidence="3" id="KW-0732">Signal</keyword>
<organism evidence="4 5">
    <name type="scientific">Penicillium coprophilum</name>
    <dbReference type="NCBI Taxonomy" id="36646"/>
    <lineage>
        <taxon>Eukaryota</taxon>
        <taxon>Fungi</taxon>
        <taxon>Dikarya</taxon>
        <taxon>Ascomycota</taxon>
        <taxon>Pezizomycotina</taxon>
        <taxon>Eurotiomycetes</taxon>
        <taxon>Eurotiomycetidae</taxon>
        <taxon>Eurotiales</taxon>
        <taxon>Aspergillaceae</taxon>
        <taxon>Penicillium</taxon>
    </lineage>
</organism>
<dbReference type="STRING" id="36646.A0A1V6UV61"/>
<evidence type="ECO:0000256" key="2">
    <source>
        <dbReference type="SAM" id="Phobius"/>
    </source>
</evidence>
<dbReference type="Proteomes" id="UP000191500">
    <property type="component" value="Unassembled WGS sequence"/>
</dbReference>
<feature type="compositionally biased region" description="Low complexity" evidence="1">
    <location>
        <begin position="152"/>
        <end position="176"/>
    </location>
</feature>
<evidence type="ECO:0008006" key="6">
    <source>
        <dbReference type="Google" id="ProtNLM"/>
    </source>
</evidence>